<evidence type="ECO:0000313" key="5">
    <source>
        <dbReference type="EMBL" id="KAF7395316.1"/>
    </source>
</evidence>
<gene>
    <name evidence="5" type="ORF">HZH68_009366</name>
</gene>
<evidence type="ECO:0000256" key="1">
    <source>
        <dbReference type="ARBA" id="ARBA00019186"/>
    </source>
</evidence>
<dbReference type="PANTHER" id="PTHR12970:SF1">
    <property type="entry name" value="PROTEASOME ASSEMBLY CHAPERONE 2"/>
    <property type="match status" value="1"/>
</dbReference>
<dbReference type="PANTHER" id="PTHR12970">
    <property type="entry name" value="PROTEASOME ASSEMBLY CHAPERONE 2"/>
    <property type="match status" value="1"/>
</dbReference>
<evidence type="ECO:0000256" key="4">
    <source>
        <dbReference type="PIRNR" id="PIRNR010044"/>
    </source>
</evidence>
<comment type="subunit">
    <text evidence="4">Forms a heterodimer with PSMG1.</text>
</comment>
<comment type="caution">
    <text evidence="5">The sequence shown here is derived from an EMBL/GenBank/DDBJ whole genome shotgun (WGS) entry which is preliminary data.</text>
</comment>
<reference evidence="5" key="1">
    <citation type="journal article" date="2020" name="G3 (Bethesda)">
        <title>High-Quality Assemblies for Three Invasive Social Wasps from the &lt;i&gt;Vespula&lt;/i&gt; Genus.</title>
        <authorList>
            <person name="Harrop T.W.R."/>
            <person name="Guhlin J."/>
            <person name="McLaughlin G.M."/>
            <person name="Permina E."/>
            <person name="Stockwell P."/>
            <person name="Gilligan J."/>
            <person name="Le Lec M.F."/>
            <person name="Gruber M.A.M."/>
            <person name="Quinn O."/>
            <person name="Lovegrove M."/>
            <person name="Duncan E.J."/>
            <person name="Remnant E.J."/>
            <person name="Van Eeckhoven J."/>
            <person name="Graham B."/>
            <person name="Knapp R.A."/>
            <person name="Langford K.W."/>
            <person name="Kronenberg Z."/>
            <person name="Press M.O."/>
            <person name="Eacker S.M."/>
            <person name="Wilson-Rankin E.E."/>
            <person name="Purcell J."/>
            <person name="Lester P.J."/>
            <person name="Dearden P.K."/>
        </authorList>
    </citation>
    <scope>NUCLEOTIDE SEQUENCE</scope>
    <source>
        <strain evidence="5">Linc-1</strain>
    </source>
</reference>
<keyword evidence="2 4" id="KW-0143">Chaperone</keyword>
<comment type="function">
    <text evidence="4">Chaperone protein which promotes assembly of the 20S proteasome as part of a heterodimer with PSMG1.</text>
</comment>
<dbReference type="GO" id="GO:0005829">
    <property type="term" value="C:cytosol"/>
    <property type="evidence" value="ECO:0007669"/>
    <property type="project" value="TreeGrafter"/>
</dbReference>
<dbReference type="PIRSF" id="PIRSF010044">
    <property type="entry name" value="UCP010044"/>
    <property type="match status" value="1"/>
</dbReference>
<dbReference type="GO" id="GO:0043248">
    <property type="term" value="P:proteasome assembly"/>
    <property type="evidence" value="ECO:0007669"/>
    <property type="project" value="TreeGrafter"/>
</dbReference>
<accession>A0A834JVP7</accession>
<dbReference type="Pfam" id="PF09754">
    <property type="entry name" value="PAC2"/>
    <property type="match status" value="1"/>
</dbReference>
<protein>
    <recommendedName>
        <fullName evidence="1 4">Proteasome assembly chaperone 2</fullName>
    </recommendedName>
</protein>
<organism evidence="5 6">
    <name type="scientific">Vespula germanica</name>
    <name type="common">German yellow jacket</name>
    <name type="synonym">Paravespula germanica</name>
    <dbReference type="NCBI Taxonomy" id="30212"/>
    <lineage>
        <taxon>Eukaryota</taxon>
        <taxon>Metazoa</taxon>
        <taxon>Ecdysozoa</taxon>
        <taxon>Arthropoda</taxon>
        <taxon>Hexapoda</taxon>
        <taxon>Insecta</taxon>
        <taxon>Pterygota</taxon>
        <taxon>Neoptera</taxon>
        <taxon>Endopterygota</taxon>
        <taxon>Hymenoptera</taxon>
        <taxon>Apocrita</taxon>
        <taxon>Aculeata</taxon>
        <taxon>Vespoidea</taxon>
        <taxon>Vespidae</taxon>
        <taxon>Vespinae</taxon>
        <taxon>Vespula</taxon>
    </lineage>
</organism>
<dbReference type="Gene3D" id="3.40.50.10900">
    <property type="entry name" value="PAC-like subunit"/>
    <property type="match status" value="1"/>
</dbReference>
<name>A0A834JVP7_VESGE</name>
<keyword evidence="6" id="KW-1185">Reference proteome</keyword>
<evidence type="ECO:0000313" key="6">
    <source>
        <dbReference type="Proteomes" id="UP000617340"/>
    </source>
</evidence>
<proteinExistence type="inferred from homology"/>
<dbReference type="InterPro" id="IPR019151">
    <property type="entry name" value="Proteasome_assmbl_chaperone_2"/>
</dbReference>
<evidence type="ECO:0000256" key="2">
    <source>
        <dbReference type="ARBA" id="ARBA00023186"/>
    </source>
</evidence>
<dbReference type="InterPro" id="IPR016562">
    <property type="entry name" value="Proteasome_assmbl_chp_2_euk"/>
</dbReference>
<sequence length="252" mass="28376">MIKLTKIFNLEDFTLIVPSVAVGNVAQLTVDLLVASLNLQRIGQIITSAFIPIVGLDPYIETSEYLSTAVDIYAGVENKILVIQIRSPFIKSLNSFYDNLSQFITTNKISKVVILTSSYAYEKTDTELNVTELRYIASANILSDNKQVFDNLKWLQYESKHISYSNNKQITQIPGGGFAINLFDFLTNNNIPCIILFKFCSEGDNIPDALNLINYLNQWMNLIQTNSIGSLAIKYPPSWKYLFGNVPSSEIY</sequence>
<dbReference type="AlphaFoldDB" id="A0A834JVP7"/>
<comment type="similarity">
    <text evidence="3 4">Belongs to the PSMG2 family.</text>
</comment>
<dbReference type="EMBL" id="JACSDZ010000009">
    <property type="protein sequence ID" value="KAF7395316.1"/>
    <property type="molecule type" value="Genomic_DNA"/>
</dbReference>
<dbReference type="GO" id="GO:0005634">
    <property type="term" value="C:nucleus"/>
    <property type="evidence" value="ECO:0007669"/>
    <property type="project" value="TreeGrafter"/>
</dbReference>
<dbReference type="Proteomes" id="UP000617340">
    <property type="component" value="Unassembled WGS sequence"/>
</dbReference>
<evidence type="ECO:0000256" key="3">
    <source>
        <dbReference type="ARBA" id="ARBA00025745"/>
    </source>
</evidence>
<dbReference type="InterPro" id="IPR038389">
    <property type="entry name" value="PSMG2_sf"/>
</dbReference>